<evidence type="ECO:0000256" key="2">
    <source>
        <dbReference type="ARBA" id="ARBA00021315"/>
    </source>
</evidence>
<dbReference type="Gene3D" id="3.40.50.300">
    <property type="entry name" value="P-loop containing nucleotide triphosphate hydrolases"/>
    <property type="match status" value="2"/>
</dbReference>
<name>A0AAU8DKN9_9ACTN</name>
<comment type="similarity">
    <text evidence="1 8">Belongs to the RecN family.</text>
</comment>
<keyword evidence="3" id="KW-0547">Nucleotide-binding</keyword>
<dbReference type="GO" id="GO:0005524">
    <property type="term" value="F:ATP binding"/>
    <property type="evidence" value="ECO:0007669"/>
    <property type="project" value="UniProtKB-KW"/>
</dbReference>
<evidence type="ECO:0000256" key="3">
    <source>
        <dbReference type="ARBA" id="ARBA00022741"/>
    </source>
</evidence>
<dbReference type="GO" id="GO:0043590">
    <property type="term" value="C:bacterial nucleoid"/>
    <property type="evidence" value="ECO:0007669"/>
    <property type="project" value="TreeGrafter"/>
</dbReference>
<dbReference type="GO" id="GO:0006281">
    <property type="term" value="P:DNA repair"/>
    <property type="evidence" value="ECO:0007669"/>
    <property type="project" value="UniProtKB-KW"/>
</dbReference>
<evidence type="ECO:0000256" key="7">
    <source>
        <dbReference type="ARBA" id="ARBA00033408"/>
    </source>
</evidence>
<dbReference type="PANTHER" id="PTHR11059">
    <property type="entry name" value="DNA REPAIR PROTEIN RECN"/>
    <property type="match status" value="1"/>
</dbReference>
<dbReference type="RefSeq" id="WP_353648149.1">
    <property type="nucleotide sequence ID" value="NZ_CP159218.1"/>
</dbReference>
<dbReference type="GO" id="GO:0009432">
    <property type="term" value="P:SOS response"/>
    <property type="evidence" value="ECO:0007669"/>
    <property type="project" value="TreeGrafter"/>
</dbReference>
<evidence type="ECO:0000256" key="8">
    <source>
        <dbReference type="PIRNR" id="PIRNR003128"/>
    </source>
</evidence>
<keyword evidence="4 8" id="KW-0227">DNA damage</keyword>
<comment type="function">
    <text evidence="8">May be involved in recombinational repair of damaged DNA.</text>
</comment>
<proteinExistence type="inferred from homology"/>
<dbReference type="InterPro" id="IPR004604">
    <property type="entry name" value="DNA_recomb/repair_RecN"/>
</dbReference>
<keyword evidence="5" id="KW-0067">ATP-binding</keyword>
<dbReference type="GO" id="GO:0006310">
    <property type="term" value="P:DNA recombination"/>
    <property type="evidence" value="ECO:0007669"/>
    <property type="project" value="InterPro"/>
</dbReference>
<dbReference type="PANTHER" id="PTHR11059:SF0">
    <property type="entry name" value="DNA REPAIR PROTEIN RECN"/>
    <property type="match status" value="1"/>
</dbReference>
<evidence type="ECO:0000256" key="6">
    <source>
        <dbReference type="ARBA" id="ARBA00023204"/>
    </source>
</evidence>
<dbReference type="NCBIfam" id="TIGR00634">
    <property type="entry name" value="recN"/>
    <property type="match status" value="1"/>
</dbReference>
<evidence type="ECO:0000256" key="1">
    <source>
        <dbReference type="ARBA" id="ARBA00009441"/>
    </source>
</evidence>
<dbReference type="InterPro" id="IPR027417">
    <property type="entry name" value="P-loop_NTPase"/>
</dbReference>
<accession>A0AAU8DKN9</accession>
<dbReference type="PIRSF" id="PIRSF003128">
    <property type="entry name" value="RecN"/>
    <property type="match status" value="1"/>
</dbReference>
<dbReference type="AlphaFoldDB" id="A0AAU8DKN9"/>
<reference evidence="9" key="1">
    <citation type="submission" date="2024-05" db="EMBL/GenBank/DDBJ databases">
        <authorList>
            <person name="Cai S.Y."/>
            <person name="Jin L.M."/>
            <person name="Li H.R."/>
        </authorList>
    </citation>
    <scope>NUCLEOTIDE SEQUENCE</scope>
    <source>
        <strain evidence="9">A5-74</strain>
    </source>
</reference>
<dbReference type="SUPFAM" id="SSF52540">
    <property type="entry name" value="P-loop containing nucleoside triphosphate hydrolases"/>
    <property type="match status" value="2"/>
</dbReference>
<protein>
    <recommendedName>
        <fullName evidence="2 8">DNA repair protein RecN</fullName>
    </recommendedName>
    <alternativeName>
        <fullName evidence="7 8">Recombination protein N</fullName>
    </alternativeName>
</protein>
<organism evidence="9">
    <name type="scientific">Nakamurella sp. A5-74</name>
    <dbReference type="NCBI Taxonomy" id="3158264"/>
    <lineage>
        <taxon>Bacteria</taxon>
        <taxon>Bacillati</taxon>
        <taxon>Actinomycetota</taxon>
        <taxon>Actinomycetes</taxon>
        <taxon>Nakamurellales</taxon>
        <taxon>Nakamurellaceae</taxon>
        <taxon>Nakamurella</taxon>
    </lineage>
</organism>
<dbReference type="EMBL" id="CP159218">
    <property type="protein sequence ID" value="XCG62534.1"/>
    <property type="molecule type" value="Genomic_DNA"/>
</dbReference>
<evidence type="ECO:0000256" key="5">
    <source>
        <dbReference type="ARBA" id="ARBA00022840"/>
    </source>
</evidence>
<evidence type="ECO:0000256" key="4">
    <source>
        <dbReference type="ARBA" id="ARBA00022763"/>
    </source>
</evidence>
<dbReference type="CDD" id="cd03241">
    <property type="entry name" value="ABC_RecN"/>
    <property type="match status" value="1"/>
</dbReference>
<keyword evidence="6 8" id="KW-0234">DNA repair</keyword>
<sequence length="579" mass="59684">MLSELRITGLGVILDAVIEPAAGFTAVTGETGAGKTMVVTALGLAGGGRADVARVRTGAERAVVESRWEVPPGPAGEPILGAVAAAGGSVDDDGSVICVRTVSAEGRSRAHVGGRSVPLSVLTEITEPLLAVHGQSEAISLLRPAAQRDVLDAFAGAGVPLERYRSLRTQWQSCVADLADRTHRARERAEREQVLRMGLAEIDTLGPRPGEDVALVATVRRLENTDAVRSAAQGALSALSFSMEAGQDAPNVSALLAEARRDLAGSGDPDLTRWDTTLAEAAAAVNEVGSELSAYLDGLDADPAALETALTRQSALRALGRRFGADADAILAWADDARRELERLDSSEGTIAALRAEAERLAGEVTTAAKVLSRKRMVAAKKLGAAATAELEHLAMGRARIRVAVTAREAGSADPADLLVVDGTRLHAGPDGIDHVEVLLTAHQGAPELPLQRGASGGELSRVMLALEVVLAGADTVGTLVFDEVDAGVGGRAATEIGRRLAALAATHQVIVVTHLAQVAAFADAHFVVDAGDDGSVGSSSVSRVQDDRRVAELARMLGGTDTDSAIAHAADLLTAASH</sequence>
<evidence type="ECO:0000313" key="9">
    <source>
        <dbReference type="EMBL" id="XCG62534.1"/>
    </source>
</evidence>
<gene>
    <name evidence="9" type="primary">recN</name>
    <name evidence="9" type="ORF">ABLG96_14940</name>
</gene>